<accession>A0ABU6IXC3</accession>
<keyword evidence="1" id="KW-0805">Transcription regulation</keyword>
<evidence type="ECO:0000313" key="6">
    <source>
        <dbReference type="EMBL" id="MEC4294316.1"/>
    </source>
</evidence>
<dbReference type="SUPFAM" id="SSF103473">
    <property type="entry name" value="MFS general substrate transporter"/>
    <property type="match status" value="1"/>
</dbReference>
<sequence length="507" mass="54939">MSSLNCSEVPEPSSRKLAAMRLSNGGWGFLIAWGMATIFTDTFSTNTEVSLGWFWLASMLGASVGLLLFFLLGRCLVDENGWRRLVLFAAAFMVLGTIILEMTVNIAAEHRPLLCVIAGFVSSIGTAALTVAWGTHYSRLNMAAIERVSALSLFISFVCYGLVLALPRTIAFATVLAFPLLSVLCLKCASSIETPLKSKAREESGNFALRGFVRLGIGVAATTLVVSLYWSFVIAGAIPLESRTFSISVLSGSITALVLMGYLLRYSRSLNLGTLYRWTLPLIAIAFSLLLFEGTNWAIAATLIVFAAQALLNLVTFVYFAELAQSTGASPVRIFGLGRFFVEFGFLIGSLIAPVALDLTPYVGGAIQGVLLIALTALTIAVMISIATQDRLAFTLGKREEHTNVSATSPSHLTSDTAADDRSGTDVFQAACNTISAKFGLTKRESEILPYLAQGYSLPYIRNELYISQSTIDTHVRHIYKKMDLHSKEEVITSVRQTVQQLTSIPK</sequence>
<keyword evidence="4" id="KW-1133">Transmembrane helix</keyword>
<dbReference type="EMBL" id="JAYMFH010000003">
    <property type="protein sequence ID" value="MEC4294316.1"/>
    <property type="molecule type" value="Genomic_DNA"/>
</dbReference>
<comment type="caution">
    <text evidence="6">The sequence shown here is derived from an EMBL/GenBank/DDBJ whole genome shotgun (WGS) entry which is preliminary data.</text>
</comment>
<keyword evidence="4" id="KW-0812">Transmembrane</keyword>
<gene>
    <name evidence="6" type="ORF">VJ920_03210</name>
</gene>
<dbReference type="PANTHER" id="PTHR44688">
    <property type="entry name" value="DNA-BINDING TRANSCRIPTIONAL ACTIVATOR DEVR_DOSR"/>
    <property type="match status" value="1"/>
</dbReference>
<dbReference type="PANTHER" id="PTHR44688:SF16">
    <property type="entry name" value="DNA-BINDING TRANSCRIPTIONAL ACTIVATOR DEVR_DOSR"/>
    <property type="match status" value="1"/>
</dbReference>
<dbReference type="SUPFAM" id="SSF46894">
    <property type="entry name" value="C-terminal effector domain of the bipartite response regulators"/>
    <property type="match status" value="1"/>
</dbReference>
<dbReference type="InterPro" id="IPR036388">
    <property type="entry name" value="WH-like_DNA-bd_sf"/>
</dbReference>
<feature type="transmembrane region" description="Helical" evidence="4">
    <location>
        <begin position="145"/>
        <end position="164"/>
    </location>
</feature>
<evidence type="ECO:0000313" key="7">
    <source>
        <dbReference type="Proteomes" id="UP001343724"/>
    </source>
</evidence>
<feature type="transmembrane region" description="Helical" evidence="4">
    <location>
        <begin position="211"/>
        <end position="238"/>
    </location>
</feature>
<dbReference type="SMART" id="SM00421">
    <property type="entry name" value="HTH_LUXR"/>
    <property type="match status" value="1"/>
</dbReference>
<keyword evidence="3" id="KW-0804">Transcription</keyword>
<dbReference type="InterPro" id="IPR000792">
    <property type="entry name" value="Tscrpt_reg_LuxR_C"/>
</dbReference>
<dbReference type="RefSeq" id="WP_326454418.1">
    <property type="nucleotide sequence ID" value="NZ_JAYMFH010000003.1"/>
</dbReference>
<dbReference type="Proteomes" id="UP001343724">
    <property type="component" value="Unassembled WGS sequence"/>
</dbReference>
<dbReference type="PRINTS" id="PR00038">
    <property type="entry name" value="HTHLUXR"/>
</dbReference>
<dbReference type="Pfam" id="PF00196">
    <property type="entry name" value="GerE"/>
    <property type="match status" value="1"/>
</dbReference>
<dbReference type="InterPro" id="IPR036259">
    <property type="entry name" value="MFS_trans_sf"/>
</dbReference>
<dbReference type="PROSITE" id="PS50043">
    <property type="entry name" value="HTH_LUXR_2"/>
    <property type="match status" value="1"/>
</dbReference>
<feature type="transmembrane region" description="Helical" evidence="4">
    <location>
        <begin position="298"/>
        <end position="320"/>
    </location>
</feature>
<reference evidence="6 7" key="1">
    <citation type="submission" date="2024-01" db="EMBL/GenBank/DDBJ databases">
        <title>novel species in genus Adlercreutzia.</title>
        <authorList>
            <person name="Liu X."/>
        </authorList>
    </citation>
    <scope>NUCLEOTIDE SEQUENCE [LARGE SCALE GENOMIC DNA]</scope>
    <source>
        <strain evidence="6 7">R22</strain>
    </source>
</reference>
<feature type="transmembrane region" description="Helical" evidence="4">
    <location>
        <begin position="85"/>
        <end position="107"/>
    </location>
</feature>
<evidence type="ECO:0000256" key="2">
    <source>
        <dbReference type="ARBA" id="ARBA00023125"/>
    </source>
</evidence>
<dbReference type="Gene3D" id="1.10.10.10">
    <property type="entry name" value="Winged helix-like DNA-binding domain superfamily/Winged helix DNA-binding domain"/>
    <property type="match status" value="1"/>
</dbReference>
<keyword evidence="2" id="KW-0238">DNA-binding</keyword>
<organism evidence="6 7">
    <name type="scientific">Adlercreutzia shanghongiae</name>
    <dbReference type="NCBI Taxonomy" id="3111773"/>
    <lineage>
        <taxon>Bacteria</taxon>
        <taxon>Bacillati</taxon>
        <taxon>Actinomycetota</taxon>
        <taxon>Coriobacteriia</taxon>
        <taxon>Eggerthellales</taxon>
        <taxon>Eggerthellaceae</taxon>
        <taxon>Adlercreutzia</taxon>
    </lineage>
</organism>
<feature type="transmembrane region" description="Helical" evidence="4">
    <location>
        <begin position="365"/>
        <end position="388"/>
    </location>
</feature>
<keyword evidence="7" id="KW-1185">Reference proteome</keyword>
<proteinExistence type="predicted"/>
<feature type="domain" description="HTH luxR-type" evidence="5">
    <location>
        <begin position="434"/>
        <end position="499"/>
    </location>
</feature>
<evidence type="ECO:0000256" key="3">
    <source>
        <dbReference type="ARBA" id="ARBA00023163"/>
    </source>
</evidence>
<feature type="transmembrane region" description="Helical" evidence="4">
    <location>
        <begin position="275"/>
        <end position="292"/>
    </location>
</feature>
<evidence type="ECO:0000256" key="4">
    <source>
        <dbReference type="SAM" id="Phobius"/>
    </source>
</evidence>
<feature type="transmembrane region" description="Helical" evidence="4">
    <location>
        <begin position="332"/>
        <end position="353"/>
    </location>
</feature>
<feature type="transmembrane region" description="Helical" evidence="4">
    <location>
        <begin position="170"/>
        <end position="190"/>
    </location>
</feature>
<feature type="transmembrane region" description="Helical" evidence="4">
    <location>
        <begin position="52"/>
        <end position="73"/>
    </location>
</feature>
<keyword evidence="4" id="KW-0472">Membrane</keyword>
<feature type="transmembrane region" description="Helical" evidence="4">
    <location>
        <begin position="244"/>
        <end position="263"/>
    </location>
</feature>
<name>A0ABU6IXC3_9ACTN</name>
<protein>
    <submittedName>
        <fullName evidence="6">Helix-turn-helix transcriptional regulator</fullName>
    </submittedName>
</protein>
<dbReference type="CDD" id="cd06170">
    <property type="entry name" value="LuxR_C_like"/>
    <property type="match status" value="1"/>
</dbReference>
<evidence type="ECO:0000259" key="5">
    <source>
        <dbReference type="PROSITE" id="PS50043"/>
    </source>
</evidence>
<feature type="transmembrane region" description="Helical" evidence="4">
    <location>
        <begin position="22"/>
        <end position="40"/>
    </location>
</feature>
<dbReference type="InterPro" id="IPR016032">
    <property type="entry name" value="Sig_transdc_resp-reg_C-effctor"/>
</dbReference>
<feature type="transmembrane region" description="Helical" evidence="4">
    <location>
        <begin position="113"/>
        <end position="133"/>
    </location>
</feature>
<evidence type="ECO:0000256" key="1">
    <source>
        <dbReference type="ARBA" id="ARBA00023015"/>
    </source>
</evidence>